<reference evidence="20 21" key="1">
    <citation type="submission" date="2019-08" db="EMBL/GenBank/DDBJ databases">
        <title>In-depth cultivation of the pig gut microbiome towards novel bacterial diversity and tailored functional studies.</title>
        <authorList>
            <person name="Wylensek D."/>
            <person name="Hitch T.C.A."/>
            <person name="Clavel T."/>
        </authorList>
    </citation>
    <scope>NUCLEOTIDE SEQUENCE [LARGE SCALE GENOMIC DNA]</scope>
    <source>
        <strain evidence="20 21">Oil+RF-744-GAM-WT-6</strain>
    </source>
</reference>
<dbReference type="AlphaFoldDB" id="A0A7X2TG29"/>
<evidence type="ECO:0000259" key="19">
    <source>
        <dbReference type="PROSITE" id="PS51483"/>
    </source>
</evidence>
<dbReference type="CDD" id="cd00769">
    <property type="entry name" value="PheRS_beta_core"/>
    <property type="match status" value="1"/>
</dbReference>
<dbReference type="InterPro" id="IPR005121">
    <property type="entry name" value="Fdx_antiC-bd"/>
</dbReference>
<dbReference type="Gene3D" id="2.40.50.140">
    <property type="entry name" value="Nucleic acid-binding proteins"/>
    <property type="match status" value="1"/>
</dbReference>
<dbReference type="PROSITE" id="PS50886">
    <property type="entry name" value="TRBD"/>
    <property type="match status" value="1"/>
</dbReference>
<evidence type="ECO:0000313" key="20">
    <source>
        <dbReference type="EMBL" id="MSS58730.1"/>
    </source>
</evidence>
<evidence type="ECO:0000256" key="5">
    <source>
        <dbReference type="ARBA" id="ARBA00022555"/>
    </source>
</evidence>
<dbReference type="GO" id="GO:0016740">
    <property type="term" value="F:transferase activity"/>
    <property type="evidence" value="ECO:0007669"/>
    <property type="project" value="UniProtKB-ARBA"/>
</dbReference>
<evidence type="ECO:0000256" key="3">
    <source>
        <dbReference type="ARBA" id="ARBA00011209"/>
    </source>
</evidence>
<evidence type="ECO:0000256" key="11">
    <source>
        <dbReference type="ARBA" id="ARBA00022884"/>
    </source>
</evidence>
<dbReference type="Proteomes" id="UP000461880">
    <property type="component" value="Unassembled WGS sequence"/>
</dbReference>
<dbReference type="SUPFAM" id="SSF55681">
    <property type="entry name" value="Class II aaRS and biotin synthetases"/>
    <property type="match status" value="1"/>
</dbReference>
<dbReference type="GO" id="GO:0140096">
    <property type="term" value="F:catalytic activity, acting on a protein"/>
    <property type="evidence" value="ECO:0007669"/>
    <property type="project" value="UniProtKB-ARBA"/>
</dbReference>
<feature type="binding site" evidence="15">
    <location>
        <position position="469"/>
    </location>
    <ligand>
        <name>Mg(2+)</name>
        <dbReference type="ChEBI" id="CHEBI:18420"/>
        <note>shared with alpha subunit</note>
    </ligand>
</feature>
<dbReference type="Pfam" id="PF03147">
    <property type="entry name" value="FDX-ACB"/>
    <property type="match status" value="1"/>
</dbReference>
<comment type="subunit">
    <text evidence="3 15">Tetramer of two alpha and two beta subunits.</text>
</comment>
<dbReference type="Gene3D" id="3.30.56.10">
    <property type="match status" value="2"/>
</dbReference>
<dbReference type="InterPro" id="IPR041616">
    <property type="entry name" value="PheRS_beta_core"/>
</dbReference>
<evidence type="ECO:0000256" key="4">
    <source>
        <dbReference type="ARBA" id="ARBA00022490"/>
    </source>
</evidence>
<keyword evidence="12 15" id="KW-0648">Protein biosynthesis</keyword>
<evidence type="ECO:0000256" key="16">
    <source>
        <dbReference type="PROSITE-ProRule" id="PRU00209"/>
    </source>
</evidence>
<dbReference type="GO" id="GO:0009328">
    <property type="term" value="C:phenylalanine-tRNA ligase complex"/>
    <property type="evidence" value="ECO:0007669"/>
    <property type="project" value="TreeGrafter"/>
</dbReference>
<dbReference type="GO" id="GO:0000287">
    <property type="term" value="F:magnesium ion binding"/>
    <property type="evidence" value="ECO:0007669"/>
    <property type="project" value="UniProtKB-UniRule"/>
</dbReference>
<dbReference type="InterPro" id="IPR036690">
    <property type="entry name" value="Fdx_antiC-bd_sf"/>
</dbReference>
<dbReference type="EMBL" id="VUMN01000015">
    <property type="protein sequence ID" value="MSS58730.1"/>
    <property type="molecule type" value="Genomic_DNA"/>
</dbReference>
<dbReference type="InterPro" id="IPR009061">
    <property type="entry name" value="DNA-bd_dom_put_sf"/>
</dbReference>
<keyword evidence="10 15" id="KW-0460">Magnesium</keyword>
<dbReference type="NCBIfam" id="TIGR00472">
    <property type="entry name" value="pheT_bact"/>
    <property type="match status" value="1"/>
</dbReference>
<dbReference type="InterPro" id="IPR002547">
    <property type="entry name" value="tRNA-bd_dom"/>
</dbReference>
<keyword evidence="13 15" id="KW-0030">Aminoacyl-tRNA synthetase</keyword>
<dbReference type="Pfam" id="PF03484">
    <property type="entry name" value="B5"/>
    <property type="match status" value="1"/>
</dbReference>
<dbReference type="InterPro" id="IPR045864">
    <property type="entry name" value="aa-tRNA-synth_II/BPL/LPL"/>
</dbReference>
<sequence length="799" mass="87793">MRLSYKWLSEYVDLAGISPEELAQKMTTAGLEVEGIEPMASGTNLVIGEVLSCNDIPDTHLHDTVVRIHENPEETVKIVCGAPNCRAGLKVITALPGAKLPGGTILAKPVHGHESNGMLCALFELGVDKKFLSEAQIAGIEELPADAPVGETEVLKYLGYDDTILDVSLTPNRADCAAMWNMAKEVGAILHRPVTWPDYSGKDEAGEKGTFSVTLKTSKCTSYWGKVVNHVKVGPSPKWMVNYLHAAGMNSINNVVDISNFVMLETGQPLHYYDLSKLPHHEITVVDDVETKLTALDGAEFEIQKGDILITTGGEPTGVAGIMGGEESMIDENTKAILIEAAHFDHAQIRRTSIRLNLITEAASRFTKGLEPCSIEKGIARSVELLQKYADASGFEETVKAGNEVYQPLAVSETLSHCNGLLGTDFTMEQVADVLKSLDFRPEIDGDTILSHIPSYRTDIEGQADIDEEVIRLIGFDSLGSTLPQMQATVGRLSPVQALRRNTREILTALNLHEVVTYTLVGEDYIQNAYQPAGEAIALSMPMSEARKYIRTSLINSMLECGQYNEAHSNTDLAFFELSKVYGKGGKEEERLAIFLDGNLHSDPLHQHTVSGDFYAMKGILTEWLKKCGFQVPRVSIRENKTDLVHFHPYRSAELWLDHSFLGVFGEVHPTYAAKYDLKRVVYAELNLGPVLNGKAGRIRYTAPDRYPSVSRDIALVVDRSVPAEELLEVVRKAGKKIVRSAEIFDVYEGEHVEAGKKSVALHIVYQASDHTLKEEEITAAHQAILDSLSSKLSAQLRA</sequence>
<comment type="subcellular location">
    <subcellularLocation>
        <location evidence="1 15">Cytoplasm</location>
    </subcellularLocation>
</comment>
<dbReference type="RefSeq" id="WP_154504616.1">
    <property type="nucleotide sequence ID" value="NZ_VUMN01000015.1"/>
</dbReference>
<dbReference type="SMART" id="SM00874">
    <property type="entry name" value="B5"/>
    <property type="match status" value="1"/>
</dbReference>
<feature type="domain" description="FDX-ACB" evidence="18">
    <location>
        <begin position="705"/>
        <end position="798"/>
    </location>
</feature>
<dbReference type="PANTHER" id="PTHR10947:SF0">
    <property type="entry name" value="PHENYLALANINE--TRNA LIGASE BETA SUBUNIT"/>
    <property type="match status" value="1"/>
</dbReference>
<evidence type="ECO:0000256" key="1">
    <source>
        <dbReference type="ARBA" id="ARBA00004496"/>
    </source>
</evidence>
<comment type="cofactor">
    <cofactor evidence="15">
        <name>Mg(2+)</name>
        <dbReference type="ChEBI" id="CHEBI:18420"/>
    </cofactor>
    <text evidence="15">Binds 2 magnesium ions per tetramer.</text>
</comment>
<dbReference type="Pfam" id="PF17759">
    <property type="entry name" value="tRNA_synthFbeta"/>
    <property type="match status" value="1"/>
</dbReference>
<feature type="binding site" evidence="15">
    <location>
        <position position="468"/>
    </location>
    <ligand>
        <name>Mg(2+)</name>
        <dbReference type="ChEBI" id="CHEBI:18420"/>
        <note>shared with alpha subunit</note>
    </ligand>
</feature>
<feature type="domain" description="B5" evidence="19">
    <location>
        <begin position="406"/>
        <end position="481"/>
    </location>
</feature>
<evidence type="ECO:0000256" key="15">
    <source>
        <dbReference type="HAMAP-Rule" id="MF_00283"/>
    </source>
</evidence>
<evidence type="ECO:0000256" key="12">
    <source>
        <dbReference type="ARBA" id="ARBA00022917"/>
    </source>
</evidence>
<feature type="domain" description="TRNA-binding" evidence="17">
    <location>
        <begin position="39"/>
        <end position="154"/>
    </location>
</feature>
<evidence type="ECO:0000259" key="17">
    <source>
        <dbReference type="PROSITE" id="PS50886"/>
    </source>
</evidence>
<dbReference type="Gene3D" id="3.50.40.10">
    <property type="entry name" value="Phenylalanyl-trna Synthetase, Chain B, domain 3"/>
    <property type="match status" value="1"/>
</dbReference>
<dbReference type="InterPro" id="IPR020825">
    <property type="entry name" value="Phe-tRNA_synthase-like_B3/B4"/>
</dbReference>
<keyword evidence="4 15" id="KW-0963">Cytoplasm</keyword>
<evidence type="ECO:0000256" key="13">
    <source>
        <dbReference type="ARBA" id="ARBA00023146"/>
    </source>
</evidence>
<dbReference type="GO" id="GO:0004826">
    <property type="term" value="F:phenylalanine-tRNA ligase activity"/>
    <property type="evidence" value="ECO:0007669"/>
    <property type="project" value="UniProtKB-UniRule"/>
</dbReference>
<dbReference type="GO" id="GO:0005524">
    <property type="term" value="F:ATP binding"/>
    <property type="evidence" value="ECO:0007669"/>
    <property type="project" value="UniProtKB-UniRule"/>
</dbReference>
<evidence type="ECO:0000256" key="8">
    <source>
        <dbReference type="ARBA" id="ARBA00022741"/>
    </source>
</evidence>
<dbReference type="InterPro" id="IPR045060">
    <property type="entry name" value="Phe-tRNA-ligase_IIc_bsu"/>
</dbReference>
<dbReference type="SMART" id="SM00873">
    <property type="entry name" value="B3_4"/>
    <property type="match status" value="1"/>
</dbReference>
<dbReference type="EC" id="6.1.1.20" evidence="15"/>
<dbReference type="PROSITE" id="PS51483">
    <property type="entry name" value="B5"/>
    <property type="match status" value="1"/>
</dbReference>
<evidence type="ECO:0000256" key="14">
    <source>
        <dbReference type="ARBA" id="ARBA00049255"/>
    </source>
</evidence>
<dbReference type="Gene3D" id="3.30.70.380">
    <property type="entry name" value="Ferrodoxin-fold anticodon-binding domain"/>
    <property type="match status" value="1"/>
</dbReference>
<evidence type="ECO:0000259" key="18">
    <source>
        <dbReference type="PROSITE" id="PS51447"/>
    </source>
</evidence>
<name>A0A7X2TG29_9FIRM</name>
<dbReference type="GO" id="GO:0000049">
    <property type="term" value="F:tRNA binding"/>
    <property type="evidence" value="ECO:0007669"/>
    <property type="project" value="UniProtKB-UniRule"/>
</dbReference>
<feature type="binding site" evidence="15">
    <location>
        <position position="465"/>
    </location>
    <ligand>
        <name>Mg(2+)</name>
        <dbReference type="ChEBI" id="CHEBI:18420"/>
        <note>shared with alpha subunit</note>
    </ligand>
</feature>
<keyword evidence="5 16" id="KW-0820">tRNA-binding</keyword>
<evidence type="ECO:0000313" key="21">
    <source>
        <dbReference type="Proteomes" id="UP000461880"/>
    </source>
</evidence>
<accession>A0A7X2TG29</accession>
<evidence type="ECO:0000256" key="9">
    <source>
        <dbReference type="ARBA" id="ARBA00022840"/>
    </source>
</evidence>
<keyword evidence="8 15" id="KW-0547">Nucleotide-binding</keyword>
<comment type="similarity">
    <text evidence="2 15">Belongs to the phenylalanyl-tRNA synthetase beta subunit family. Type 1 subfamily.</text>
</comment>
<dbReference type="SMART" id="SM00896">
    <property type="entry name" value="FDX-ACB"/>
    <property type="match status" value="1"/>
</dbReference>
<keyword evidence="11 16" id="KW-0694">RNA-binding</keyword>
<dbReference type="InterPro" id="IPR005147">
    <property type="entry name" value="tRNA_synthase_B5-dom"/>
</dbReference>
<dbReference type="InterPro" id="IPR033714">
    <property type="entry name" value="tRNA_bind_bactPheRS"/>
</dbReference>
<dbReference type="CDD" id="cd02796">
    <property type="entry name" value="tRNA_bind_bactPheRS"/>
    <property type="match status" value="1"/>
</dbReference>
<protein>
    <recommendedName>
        <fullName evidence="15">Phenylalanine--tRNA ligase beta subunit</fullName>
        <ecNumber evidence="15">6.1.1.20</ecNumber>
    </recommendedName>
    <alternativeName>
        <fullName evidence="15">Phenylalanyl-tRNA synthetase beta subunit</fullName>
        <shortName evidence="15">PheRS</shortName>
    </alternativeName>
</protein>
<dbReference type="HAMAP" id="MF_00283">
    <property type="entry name" value="Phe_tRNA_synth_beta1"/>
    <property type="match status" value="1"/>
</dbReference>
<dbReference type="SUPFAM" id="SSF54991">
    <property type="entry name" value="Anticodon-binding domain of PheRS"/>
    <property type="match status" value="1"/>
</dbReference>
<dbReference type="GO" id="GO:0006432">
    <property type="term" value="P:phenylalanyl-tRNA aminoacylation"/>
    <property type="evidence" value="ECO:0007669"/>
    <property type="project" value="UniProtKB-UniRule"/>
</dbReference>
<dbReference type="InterPro" id="IPR004532">
    <property type="entry name" value="Phe-tRNA-ligase_IIc_bsu_bact"/>
</dbReference>
<dbReference type="InterPro" id="IPR005146">
    <property type="entry name" value="B3/B4_tRNA-bd"/>
</dbReference>
<organism evidence="20 21">
    <name type="scientific">Stecheria intestinalis</name>
    <dbReference type="NCBI Taxonomy" id="2606630"/>
    <lineage>
        <taxon>Bacteria</taxon>
        <taxon>Bacillati</taxon>
        <taxon>Bacillota</taxon>
        <taxon>Erysipelotrichia</taxon>
        <taxon>Erysipelotrichales</taxon>
        <taxon>Erysipelotrichaceae</taxon>
        <taxon>Stecheria</taxon>
    </lineage>
</organism>
<dbReference type="SUPFAM" id="SSF46955">
    <property type="entry name" value="Putative DNA-binding domain"/>
    <property type="match status" value="1"/>
</dbReference>
<gene>
    <name evidence="15" type="primary">pheT</name>
    <name evidence="20" type="ORF">FYJ51_07400</name>
</gene>
<feature type="binding site" evidence="15">
    <location>
        <position position="459"/>
    </location>
    <ligand>
        <name>Mg(2+)</name>
        <dbReference type="ChEBI" id="CHEBI:18420"/>
        <note>shared with alpha subunit</note>
    </ligand>
</feature>
<dbReference type="PANTHER" id="PTHR10947">
    <property type="entry name" value="PHENYLALANYL-TRNA SYNTHETASE BETA CHAIN AND LEUCINE-RICH REPEAT-CONTAINING PROTEIN 47"/>
    <property type="match status" value="1"/>
</dbReference>
<dbReference type="PROSITE" id="PS51447">
    <property type="entry name" value="FDX_ACB"/>
    <property type="match status" value="1"/>
</dbReference>
<dbReference type="Pfam" id="PF03483">
    <property type="entry name" value="B3_4"/>
    <property type="match status" value="1"/>
</dbReference>
<evidence type="ECO:0000256" key="10">
    <source>
        <dbReference type="ARBA" id="ARBA00022842"/>
    </source>
</evidence>
<dbReference type="Gene3D" id="3.30.930.10">
    <property type="entry name" value="Bira Bifunctional Protein, Domain 2"/>
    <property type="match status" value="1"/>
</dbReference>
<dbReference type="SUPFAM" id="SSF50249">
    <property type="entry name" value="Nucleic acid-binding proteins"/>
    <property type="match status" value="1"/>
</dbReference>
<evidence type="ECO:0000256" key="6">
    <source>
        <dbReference type="ARBA" id="ARBA00022598"/>
    </source>
</evidence>
<evidence type="ECO:0000256" key="7">
    <source>
        <dbReference type="ARBA" id="ARBA00022723"/>
    </source>
</evidence>
<keyword evidence="21" id="KW-1185">Reference proteome</keyword>
<comment type="catalytic activity">
    <reaction evidence="14 15">
        <text>tRNA(Phe) + L-phenylalanine + ATP = L-phenylalanyl-tRNA(Phe) + AMP + diphosphate + H(+)</text>
        <dbReference type="Rhea" id="RHEA:19413"/>
        <dbReference type="Rhea" id="RHEA-COMP:9668"/>
        <dbReference type="Rhea" id="RHEA-COMP:9699"/>
        <dbReference type="ChEBI" id="CHEBI:15378"/>
        <dbReference type="ChEBI" id="CHEBI:30616"/>
        <dbReference type="ChEBI" id="CHEBI:33019"/>
        <dbReference type="ChEBI" id="CHEBI:58095"/>
        <dbReference type="ChEBI" id="CHEBI:78442"/>
        <dbReference type="ChEBI" id="CHEBI:78531"/>
        <dbReference type="ChEBI" id="CHEBI:456215"/>
        <dbReference type="EC" id="6.1.1.20"/>
    </reaction>
</comment>
<evidence type="ECO:0000256" key="2">
    <source>
        <dbReference type="ARBA" id="ARBA00008653"/>
    </source>
</evidence>
<keyword evidence="9 15" id="KW-0067">ATP-binding</keyword>
<dbReference type="FunFam" id="3.30.70.380:FF:000001">
    <property type="entry name" value="Phenylalanine--tRNA ligase beta subunit"/>
    <property type="match status" value="1"/>
</dbReference>
<proteinExistence type="inferred from homology"/>
<dbReference type="Pfam" id="PF01588">
    <property type="entry name" value="tRNA_bind"/>
    <property type="match status" value="1"/>
</dbReference>
<keyword evidence="6 15" id="KW-0436">Ligase</keyword>
<comment type="caution">
    <text evidence="20">The sequence shown here is derived from an EMBL/GenBank/DDBJ whole genome shotgun (WGS) entry which is preliminary data.</text>
</comment>
<dbReference type="SUPFAM" id="SSF56037">
    <property type="entry name" value="PheT/TilS domain"/>
    <property type="match status" value="1"/>
</dbReference>
<keyword evidence="7 15" id="KW-0479">Metal-binding</keyword>
<dbReference type="InterPro" id="IPR012340">
    <property type="entry name" value="NA-bd_OB-fold"/>
</dbReference>